<accession>A0A1H1F1Z8</accession>
<sequence length="198" mass="22255">MAVDDEPAAEGPPDESALLRRCGRRDEDAFGVLYERHADGVLRYLGRITGDVGAAEELAQETFFLMWEKAKRVKCVNGSVFPWLYTTAKYLAANHLRKKGNQHMLDIDRMDIGRVLAEVSTEEKVIAQDTLNRVHRAVSAMPEADQRIFLVHFVGGRPHGDIAKELGLTKAAVKNRVLRLRNRLKNQFSDVLTAEEGE</sequence>
<evidence type="ECO:0000313" key="9">
    <source>
        <dbReference type="Proteomes" id="UP000181917"/>
    </source>
</evidence>
<dbReference type="KEGG" id="acry:AC20117_01440"/>
<reference evidence="8 9" key="1">
    <citation type="submission" date="2016-10" db="EMBL/GenBank/DDBJ databases">
        <authorList>
            <person name="de Groot N.N."/>
        </authorList>
    </citation>
    <scope>NUCLEOTIDE SEQUENCE [LARGE SCALE GENOMIC DNA]</scope>
    <source>
        <strain evidence="8 9">DSM 20117</strain>
    </source>
</reference>
<dbReference type="InterPro" id="IPR013325">
    <property type="entry name" value="RNA_pol_sigma_r2"/>
</dbReference>
<dbReference type="InterPro" id="IPR007627">
    <property type="entry name" value="RNA_pol_sigma70_r2"/>
</dbReference>
<evidence type="ECO:0000259" key="6">
    <source>
        <dbReference type="Pfam" id="PF04542"/>
    </source>
</evidence>
<dbReference type="Proteomes" id="UP000181917">
    <property type="component" value="Unassembled WGS sequence"/>
</dbReference>
<dbReference type="InterPro" id="IPR013324">
    <property type="entry name" value="RNA_pol_sigma_r3/r4-like"/>
</dbReference>
<dbReference type="InterPro" id="IPR014284">
    <property type="entry name" value="RNA_pol_sigma-70_dom"/>
</dbReference>
<dbReference type="PANTHER" id="PTHR43133:SF8">
    <property type="entry name" value="RNA POLYMERASE SIGMA FACTOR HI_1459-RELATED"/>
    <property type="match status" value="1"/>
</dbReference>
<organism evidence="8 9">
    <name type="scientific">Crystallibacter crystallopoietes</name>
    <dbReference type="NCBI Taxonomy" id="37928"/>
    <lineage>
        <taxon>Bacteria</taxon>
        <taxon>Bacillati</taxon>
        <taxon>Actinomycetota</taxon>
        <taxon>Actinomycetes</taxon>
        <taxon>Micrococcales</taxon>
        <taxon>Micrococcaceae</taxon>
        <taxon>Crystallibacter</taxon>
    </lineage>
</organism>
<dbReference type="PANTHER" id="PTHR43133">
    <property type="entry name" value="RNA POLYMERASE ECF-TYPE SIGMA FACTO"/>
    <property type="match status" value="1"/>
</dbReference>
<keyword evidence="3" id="KW-0731">Sigma factor</keyword>
<dbReference type="OrthoDB" id="3747638at2"/>
<evidence type="ECO:0000256" key="3">
    <source>
        <dbReference type="ARBA" id="ARBA00023082"/>
    </source>
</evidence>
<keyword evidence="4" id="KW-0238">DNA-binding</keyword>
<evidence type="ECO:0000259" key="7">
    <source>
        <dbReference type="Pfam" id="PF08281"/>
    </source>
</evidence>
<dbReference type="GO" id="GO:0006352">
    <property type="term" value="P:DNA-templated transcription initiation"/>
    <property type="evidence" value="ECO:0007669"/>
    <property type="project" value="InterPro"/>
</dbReference>
<dbReference type="RefSeq" id="WP_074701308.1">
    <property type="nucleotide sequence ID" value="NZ_CP018863.1"/>
</dbReference>
<dbReference type="SUPFAM" id="SSF88659">
    <property type="entry name" value="Sigma3 and sigma4 domains of RNA polymerase sigma factors"/>
    <property type="match status" value="1"/>
</dbReference>
<dbReference type="Gene3D" id="1.10.10.10">
    <property type="entry name" value="Winged helix-like DNA-binding domain superfamily/Winged helix DNA-binding domain"/>
    <property type="match status" value="1"/>
</dbReference>
<evidence type="ECO:0000256" key="1">
    <source>
        <dbReference type="ARBA" id="ARBA00010641"/>
    </source>
</evidence>
<dbReference type="GO" id="GO:0016987">
    <property type="term" value="F:sigma factor activity"/>
    <property type="evidence" value="ECO:0007669"/>
    <property type="project" value="UniProtKB-KW"/>
</dbReference>
<dbReference type="Pfam" id="PF08281">
    <property type="entry name" value="Sigma70_r4_2"/>
    <property type="match status" value="1"/>
</dbReference>
<dbReference type="Gene3D" id="1.10.1740.10">
    <property type="match status" value="1"/>
</dbReference>
<dbReference type="EMBL" id="FNKH01000002">
    <property type="protein sequence ID" value="SDQ94987.1"/>
    <property type="molecule type" value="Genomic_DNA"/>
</dbReference>
<dbReference type="InterPro" id="IPR013249">
    <property type="entry name" value="RNA_pol_sigma70_r4_t2"/>
</dbReference>
<keyword evidence="9" id="KW-1185">Reference proteome</keyword>
<dbReference type="GO" id="GO:0003677">
    <property type="term" value="F:DNA binding"/>
    <property type="evidence" value="ECO:0007669"/>
    <property type="project" value="UniProtKB-KW"/>
</dbReference>
<dbReference type="InterPro" id="IPR036388">
    <property type="entry name" value="WH-like_DNA-bd_sf"/>
</dbReference>
<dbReference type="STRING" id="37928.SAMN04489742_3208"/>
<keyword evidence="5" id="KW-0804">Transcription</keyword>
<evidence type="ECO:0000313" key="8">
    <source>
        <dbReference type="EMBL" id="SDQ94987.1"/>
    </source>
</evidence>
<dbReference type="Pfam" id="PF04542">
    <property type="entry name" value="Sigma70_r2"/>
    <property type="match status" value="1"/>
</dbReference>
<comment type="similarity">
    <text evidence="1">Belongs to the sigma-70 factor family. ECF subfamily.</text>
</comment>
<evidence type="ECO:0000256" key="5">
    <source>
        <dbReference type="ARBA" id="ARBA00023163"/>
    </source>
</evidence>
<feature type="domain" description="RNA polymerase sigma-70 region 2" evidence="6">
    <location>
        <begin position="33"/>
        <end position="100"/>
    </location>
</feature>
<dbReference type="InterPro" id="IPR039425">
    <property type="entry name" value="RNA_pol_sigma-70-like"/>
</dbReference>
<keyword evidence="2" id="KW-0805">Transcription regulation</keyword>
<proteinExistence type="inferred from homology"/>
<evidence type="ECO:0000256" key="4">
    <source>
        <dbReference type="ARBA" id="ARBA00023125"/>
    </source>
</evidence>
<protein>
    <submittedName>
        <fullName evidence="8">RNA polymerase sigma-70 factor, ECF subfamily</fullName>
    </submittedName>
</protein>
<dbReference type="NCBIfam" id="TIGR02937">
    <property type="entry name" value="sigma70-ECF"/>
    <property type="match status" value="1"/>
</dbReference>
<gene>
    <name evidence="8" type="ORF">SAMN04489742_3208</name>
</gene>
<evidence type="ECO:0000256" key="2">
    <source>
        <dbReference type="ARBA" id="ARBA00023015"/>
    </source>
</evidence>
<dbReference type="SUPFAM" id="SSF88946">
    <property type="entry name" value="Sigma2 domain of RNA polymerase sigma factors"/>
    <property type="match status" value="1"/>
</dbReference>
<feature type="domain" description="RNA polymerase sigma factor 70 region 4 type 2" evidence="7">
    <location>
        <begin position="132"/>
        <end position="184"/>
    </location>
</feature>
<name>A0A1H1F1Z8_9MICC</name>
<dbReference type="AlphaFoldDB" id="A0A1H1F1Z8"/>